<dbReference type="PANTHER" id="PTHR22953">
    <property type="entry name" value="ACID PHOSPHATASE RELATED"/>
    <property type="match status" value="1"/>
</dbReference>
<dbReference type="Pfam" id="PF00149">
    <property type="entry name" value="Metallophos"/>
    <property type="match status" value="1"/>
</dbReference>
<evidence type="ECO:0000259" key="3">
    <source>
        <dbReference type="Pfam" id="PF00149"/>
    </source>
</evidence>
<protein>
    <submittedName>
        <fullName evidence="4">Metallophosphoesterase</fullName>
    </submittedName>
</protein>
<gene>
    <name evidence="4" type="ORF">SM116_16135</name>
</gene>
<dbReference type="InterPro" id="IPR029052">
    <property type="entry name" value="Metallo-depent_PP-like"/>
</dbReference>
<evidence type="ECO:0000313" key="4">
    <source>
        <dbReference type="EMBL" id="WPR89271.1"/>
    </source>
</evidence>
<name>A0ABZ0SLX0_9MICO</name>
<evidence type="ECO:0000256" key="1">
    <source>
        <dbReference type="ARBA" id="ARBA00022729"/>
    </source>
</evidence>
<sequence>MRSRSRTRTLTLIAAGVVAATFLGGAAAVAAPLIDNGWPYDHAVKADNAKTYTLAAVGDIACEPNDADNANNPAALKCGSPSLGGYDAEFATAKQALAMKPDAIALLGDEQYQVGKLSDFEASFEQAWGGLKFLARPAPGNHEYYSYTKKGDSETGQNGNGYFAYFNGHDQSGTPNATGQAGDDTADTQGWYSFDLGNWHIISLNAECNSAAFGNDCSTTGNGLLAQETRWLADDLENNHQQCTVAYWHQPAFSATTASTATVPASAPGAGGQEGGVTDAWWKLLYADRATLVLNGHEHAYARFQPMDPTGAVDTKKGIPEIIVGTGGEGLDSLAKNADGTFANPNVVTGYDQGYGVLKLTLTQHGYEFSYAPALKGAGQPASALDYTDSGSGDCRG</sequence>
<reference evidence="4 5" key="1">
    <citation type="submission" date="2023-11" db="EMBL/GenBank/DDBJ databases">
        <title>Genome sequence of Microbacterium rhizosphaerae KACC 19337.</title>
        <authorList>
            <person name="Choi H."/>
            <person name="Kim S."/>
            <person name="Kim Y."/>
            <person name="Kwon S.-W."/>
            <person name="Heo J."/>
        </authorList>
    </citation>
    <scope>NUCLEOTIDE SEQUENCE [LARGE SCALE GENOMIC DNA]</scope>
    <source>
        <strain evidence="4 5">KACC 19337</strain>
    </source>
</reference>
<dbReference type="InterPro" id="IPR039331">
    <property type="entry name" value="PAPs-like"/>
</dbReference>
<accession>A0ABZ0SLX0</accession>
<feature type="signal peptide" evidence="2">
    <location>
        <begin position="1"/>
        <end position="30"/>
    </location>
</feature>
<keyword evidence="5" id="KW-1185">Reference proteome</keyword>
<evidence type="ECO:0000256" key="2">
    <source>
        <dbReference type="SAM" id="SignalP"/>
    </source>
</evidence>
<feature type="chain" id="PRO_5047274578" evidence="2">
    <location>
        <begin position="31"/>
        <end position="397"/>
    </location>
</feature>
<dbReference type="EMBL" id="CP139368">
    <property type="protein sequence ID" value="WPR89271.1"/>
    <property type="molecule type" value="Genomic_DNA"/>
</dbReference>
<dbReference type="Proteomes" id="UP001323798">
    <property type="component" value="Chromosome"/>
</dbReference>
<proteinExistence type="predicted"/>
<organism evidence="4 5">
    <name type="scientific">Microbacterium rhizosphaerae</name>
    <dbReference type="NCBI Taxonomy" id="1678237"/>
    <lineage>
        <taxon>Bacteria</taxon>
        <taxon>Bacillati</taxon>
        <taxon>Actinomycetota</taxon>
        <taxon>Actinomycetes</taxon>
        <taxon>Micrococcales</taxon>
        <taxon>Microbacteriaceae</taxon>
        <taxon>Microbacterium</taxon>
    </lineage>
</organism>
<dbReference type="InterPro" id="IPR004843">
    <property type="entry name" value="Calcineurin-like_PHP"/>
</dbReference>
<feature type="domain" description="Calcineurin-like phosphoesterase" evidence="3">
    <location>
        <begin position="55"/>
        <end position="301"/>
    </location>
</feature>
<evidence type="ECO:0000313" key="5">
    <source>
        <dbReference type="Proteomes" id="UP001323798"/>
    </source>
</evidence>
<dbReference type="PANTHER" id="PTHR22953:SF153">
    <property type="entry name" value="PURPLE ACID PHOSPHATASE"/>
    <property type="match status" value="1"/>
</dbReference>
<keyword evidence="1 2" id="KW-0732">Signal</keyword>
<dbReference type="SUPFAM" id="SSF56300">
    <property type="entry name" value="Metallo-dependent phosphatases"/>
    <property type="match status" value="1"/>
</dbReference>
<dbReference type="RefSeq" id="WP_320941987.1">
    <property type="nucleotide sequence ID" value="NZ_BAABEU010000001.1"/>
</dbReference>
<dbReference type="Gene3D" id="3.60.21.10">
    <property type="match status" value="1"/>
</dbReference>